<dbReference type="PANTHER" id="PTHR35605">
    <property type="entry name" value="ECP2 EFFECTOR PROTEIN DOMAIN-CONTAINING PROTEIN-RELATED"/>
    <property type="match status" value="1"/>
</dbReference>
<dbReference type="EMBL" id="LAYC01000002">
    <property type="protein sequence ID" value="KYK57127.1"/>
    <property type="molecule type" value="Genomic_DNA"/>
</dbReference>
<keyword evidence="3" id="KW-1185">Reference proteome</keyword>
<organism evidence="2 3">
    <name type="scientific">Drechmeria coniospora</name>
    <name type="common">Nematophagous fungus</name>
    <name type="synonym">Meria coniospora</name>
    <dbReference type="NCBI Taxonomy" id="98403"/>
    <lineage>
        <taxon>Eukaryota</taxon>
        <taxon>Fungi</taxon>
        <taxon>Dikarya</taxon>
        <taxon>Ascomycota</taxon>
        <taxon>Pezizomycotina</taxon>
        <taxon>Sordariomycetes</taxon>
        <taxon>Hypocreomycetidae</taxon>
        <taxon>Hypocreales</taxon>
        <taxon>Ophiocordycipitaceae</taxon>
        <taxon>Drechmeria</taxon>
    </lineage>
</organism>
<accession>A0A151GJ50</accession>
<dbReference type="RefSeq" id="XP_040656479.1">
    <property type="nucleotide sequence ID" value="XM_040801446.1"/>
</dbReference>
<protein>
    <recommendedName>
        <fullName evidence="4">Secreted protein</fullName>
    </recommendedName>
</protein>
<dbReference type="STRING" id="98403.A0A151GJ50"/>
<dbReference type="Proteomes" id="UP000076580">
    <property type="component" value="Chromosome 02"/>
</dbReference>
<feature type="signal peptide" evidence="1">
    <location>
        <begin position="1"/>
        <end position="22"/>
    </location>
</feature>
<evidence type="ECO:0000313" key="2">
    <source>
        <dbReference type="EMBL" id="KYK57127.1"/>
    </source>
</evidence>
<dbReference type="InParanoid" id="A0A151GJ50"/>
<gene>
    <name evidence="2" type="ORF">DCS_04134</name>
</gene>
<evidence type="ECO:0000256" key="1">
    <source>
        <dbReference type="SAM" id="SignalP"/>
    </source>
</evidence>
<name>A0A151GJ50_DRECN</name>
<comment type="caution">
    <text evidence="2">The sequence shown here is derived from an EMBL/GenBank/DDBJ whole genome shotgun (WGS) entry which is preliminary data.</text>
</comment>
<dbReference type="AlphaFoldDB" id="A0A151GJ50"/>
<dbReference type="PANTHER" id="PTHR35605:SF1">
    <property type="entry name" value="ECP2 EFFECTOR PROTEIN DOMAIN-CONTAINING PROTEIN-RELATED"/>
    <property type="match status" value="1"/>
</dbReference>
<evidence type="ECO:0008006" key="4">
    <source>
        <dbReference type="Google" id="ProtNLM"/>
    </source>
</evidence>
<proteinExistence type="predicted"/>
<feature type="chain" id="PRO_5007580688" description="Secreted protein" evidence="1">
    <location>
        <begin position="23"/>
        <end position="202"/>
    </location>
</feature>
<keyword evidence="1" id="KW-0732">Signal</keyword>
<evidence type="ECO:0000313" key="3">
    <source>
        <dbReference type="Proteomes" id="UP000076580"/>
    </source>
</evidence>
<sequence>MRFDPIFTPFFLFLGTLGSVAPRGGYKVALPSWTVEIVPGRTVVLNGTIQQVQAQLNRMNLSRTAHVPETDNSTLHSRHASEGTFSFPGYIQSFCNVFPKADPKNLFSSIRMLRDDDANKKEPTLGPGPNLCSKISCQNWAAVWWCNDNSTPMTLSSANSVADGADYIMAECGGSKSDYSGQVFHPTGWNVVLRYSNCEDPK</sequence>
<dbReference type="GeneID" id="63716777"/>
<reference evidence="2 3" key="1">
    <citation type="journal article" date="2016" name="Sci. Rep.">
        <title>Insights into Adaptations to a Near-Obligate Nematode Endoparasitic Lifestyle from the Finished Genome of Drechmeria coniospora.</title>
        <authorList>
            <person name="Zhang L."/>
            <person name="Zhou Z."/>
            <person name="Guo Q."/>
            <person name="Fokkens L."/>
            <person name="Miskei M."/>
            <person name="Pocsi I."/>
            <person name="Zhang W."/>
            <person name="Chen M."/>
            <person name="Wang L."/>
            <person name="Sun Y."/>
            <person name="Donzelli B.G."/>
            <person name="Gibson D.M."/>
            <person name="Nelson D.R."/>
            <person name="Luo J.G."/>
            <person name="Rep M."/>
            <person name="Liu H."/>
            <person name="Yang S."/>
            <person name="Wang J."/>
            <person name="Krasnoff S.B."/>
            <person name="Xu Y."/>
            <person name="Molnar I."/>
            <person name="Lin M."/>
        </authorList>
    </citation>
    <scope>NUCLEOTIDE SEQUENCE [LARGE SCALE GENOMIC DNA]</scope>
    <source>
        <strain evidence="2 3">ARSEF 6962</strain>
    </source>
</reference>